<protein>
    <recommendedName>
        <fullName evidence="9">Major facilitator superfamily (MFS) profile domain-containing protein</fullName>
    </recommendedName>
</protein>
<feature type="transmembrane region" description="Helical" evidence="7">
    <location>
        <begin position="363"/>
        <end position="386"/>
    </location>
</feature>
<dbReference type="InterPro" id="IPR036259">
    <property type="entry name" value="MFS_trans_sf"/>
</dbReference>
<accession>A0A0F9SU31</accession>
<reference evidence="8" key="1">
    <citation type="journal article" date="2015" name="Nature">
        <title>Complex archaea that bridge the gap between prokaryotes and eukaryotes.</title>
        <authorList>
            <person name="Spang A."/>
            <person name="Saw J.H."/>
            <person name="Jorgensen S.L."/>
            <person name="Zaremba-Niedzwiedzka K."/>
            <person name="Martijn J."/>
            <person name="Lind A.E."/>
            <person name="van Eijk R."/>
            <person name="Schleper C."/>
            <person name="Guy L."/>
            <person name="Ettema T.J."/>
        </authorList>
    </citation>
    <scope>NUCLEOTIDE SEQUENCE</scope>
</reference>
<comment type="subcellular location">
    <subcellularLocation>
        <location evidence="1">Cell membrane</location>
        <topology evidence="1">Multi-pass membrane protein</topology>
    </subcellularLocation>
</comment>
<feature type="transmembrane region" description="Helical" evidence="7">
    <location>
        <begin position="80"/>
        <end position="99"/>
    </location>
</feature>
<dbReference type="CDD" id="cd06173">
    <property type="entry name" value="MFS_MefA_like"/>
    <property type="match status" value="1"/>
</dbReference>
<feature type="transmembrane region" description="Helical" evidence="7">
    <location>
        <begin position="326"/>
        <end position="351"/>
    </location>
</feature>
<evidence type="ECO:0000256" key="1">
    <source>
        <dbReference type="ARBA" id="ARBA00004651"/>
    </source>
</evidence>
<keyword evidence="5 7" id="KW-1133">Transmembrane helix</keyword>
<evidence type="ECO:0008006" key="9">
    <source>
        <dbReference type="Google" id="ProtNLM"/>
    </source>
</evidence>
<evidence type="ECO:0000313" key="8">
    <source>
        <dbReference type="EMBL" id="KKN70329.1"/>
    </source>
</evidence>
<gene>
    <name evidence="8" type="ORF">LCGC14_0431950</name>
</gene>
<dbReference type="Gene3D" id="1.20.1250.20">
    <property type="entry name" value="MFS general substrate transporter like domains"/>
    <property type="match status" value="1"/>
</dbReference>
<proteinExistence type="predicted"/>
<keyword evidence="4 7" id="KW-0812">Transmembrane</keyword>
<organism evidence="8">
    <name type="scientific">marine sediment metagenome</name>
    <dbReference type="NCBI Taxonomy" id="412755"/>
    <lineage>
        <taxon>unclassified sequences</taxon>
        <taxon>metagenomes</taxon>
        <taxon>ecological metagenomes</taxon>
    </lineage>
</organism>
<feature type="transmembrane region" description="Helical" evidence="7">
    <location>
        <begin position="299"/>
        <end position="320"/>
    </location>
</feature>
<feature type="transmembrane region" description="Helical" evidence="7">
    <location>
        <begin position="232"/>
        <end position="255"/>
    </location>
</feature>
<evidence type="ECO:0000256" key="7">
    <source>
        <dbReference type="SAM" id="Phobius"/>
    </source>
</evidence>
<comment type="caution">
    <text evidence="8">The sequence shown here is derived from an EMBL/GenBank/DDBJ whole genome shotgun (WGS) entry which is preliminary data.</text>
</comment>
<evidence type="ECO:0000256" key="5">
    <source>
        <dbReference type="ARBA" id="ARBA00022989"/>
    </source>
</evidence>
<feature type="transmembrane region" description="Helical" evidence="7">
    <location>
        <begin position="53"/>
        <end position="73"/>
    </location>
</feature>
<keyword evidence="2" id="KW-0813">Transport</keyword>
<dbReference type="GO" id="GO:0005886">
    <property type="term" value="C:plasma membrane"/>
    <property type="evidence" value="ECO:0007669"/>
    <property type="project" value="UniProtKB-SubCell"/>
</dbReference>
<evidence type="ECO:0000256" key="6">
    <source>
        <dbReference type="ARBA" id="ARBA00023136"/>
    </source>
</evidence>
<dbReference type="Pfam" id="PF07690">
    <property type="entry name" value="MFS_1"/>
    <property type="match status" value="1"/>
</dbReference>
<dbReference type="GO" id="GO:0022857">
    <property type="term" value="F:transmembrane transporter activity"/>
    <property type="evidence" value="ECO:0007669"/>
    <property type="project" value="InterPro"/>
</dbReference>
<dbReference type="AlphaFoldDB" id="A0A0F9SU31"/>
<feature type="transmembrane region" description="Helical" evidence="7">
    <location>
        <begin position="392"/>
        <end position="414"/>
    </location>
</feature>
<keyword evidence="3" id="KW-1003">Cell membrane</keyword>
<dbReference type="PANTHER" id="PTHR43266">
    <property type="entry name" value="MACROLIDE-EFFLUX PROTEIN"/>
    <property type="match status" value="1"/>
</dbReference>
<evidence type="ECO:0000256" key="3">
    <source>
        <dbReference type="ARBA" id="ARBA00022475"/>
    </source>
</evidence>
<feature type="transmembrane region" description="Helical" evidence="7">
    <location>
        <begin position="177"/>
        <end position="196"/>
    </location>
</feature>
<sequence>MDNALRQQVRSARRKFASMAGAYAMGVFNDSLYRQSAILLALAGSSGAIKEGWILTIFTVPYLLLASTAGWLADRFPKRRIIIAAKALELVAMGLGAVGICLGSWPLILAMAFAMGMQSCLFGPSLNGSIPELYPAAYVQRANSILKVVVTPMILAGLVAAGFALHVKTAGAGGIPVGRWIVGIALVAVSTVGLLFSVGSPRRPAADPGAPFPWLGPIRTIVELWELRKDRLLAIASVASVFIWFVGSMLILLISVLVMDQLQAGEAISGSLLAAQVVGVAIGGVLSNVVASGPRWYRALAPSAAGLGAVLLAMGALPSLPTDAQIPVAFVLLGLTGILGGIFMIPCGSFIQVRAPIEKRGTIIASVSFATFAAISLSGLIEWLLIYSLGLATSALAAVGVLAIGMAIWLRWVLNEETAA</sequence>
<dbReference type="PANTHER" id="PTHR43266:SF2">
    <property type="entry name" value="MAJOR FACILITATOR SUPERFAMILY (MFS) PROFILE DOMAIN-CONTAINING PROTEIN"/>
    <property type="match status" value="1"/>
</dbReference>
<feature type="transmembrane region" description="Helical" evidence="7">
    <location>
        <begin position="267"/>
        <end position="287"/>
    </location>
</feature>
<name>A0A0F9SU31_9ZZZZ</name>
<feature type="transmembrane region" description="Helical" evidence="7">
    <location>
        <begin position="145"/>
        <end position="165"/>
    </location>
</feature>
<keyword evidence="6 7" id="KW-0472">Membrane</keyword>
<dbReference type="SUPFAM" id="SSF103473">
    <property type="entry name" value="MFS general substrate transporter"/>
    <property type="match status" value="1"/>
</dbReference>
<evidence type="ECO:0000256" key="2">
    <source>
        <dbReference type="ARBA" id="ARBA00022448"/>
    </source>
</evidence>
<dbReference type="EMBL" id="LAZR01000405">
    <property type="protein sequence ID" value="KKN70329.1"/>
    <property type="molecule type" value="Genomic_DNA"/>
</dbReference>
<dbReference type="InterPro" id="IPR011701">
    <property type="entry name" value="MFS"/>
</dbReference>
<evidence type="ECO:0000256" key="4">
    <source>
        <dbReference type="ARBA" id="ARBA00022692"/>
    </source>
</evidence>